<evidence type="ECO:0000256" key="1">
    <source>
        <dbReference type="SAM" id="SignalP"/>
    </source>
</evidence>
<reference evidence="2 3" key="1">
    <citation type="submission" date="2019-08" db="EMBL/GenBank/DDBJ databases">
        <title>Bacillus genomes from the desert of Cuatro Cienegas, Coahuila.</title>
        <authorList>
            <person name="Olmedo-Alvarez G."/>
        </authorList>
    </citation>
    <scope>NUCLEOTIDE SEQUENCE [LARGE SCALE GENOMIC DNA]</scope>
    <source>
        <strain evidence="2 3">CH34_1T</strain>
    </source>
</reference>
<comment type="caution">
    <text evidence="2">The sequence shown here is derived from an EMBL/GenBank/DDBJ whole genome shotgun (WGS) entry which is preliminary data.</text>
</comment>
<dbReference type="EMBL" id="VTEI01000003">
    <property type="protein sequence ID" value="TYS18000.1"/>
    <property type="molecule type" value="Genomic_DNA"/>
</dbReference>
<protein>
    <recommendedName>
        <fullName evidence="4">Lipoprotein</fullName>
    </recommendedName>
</protein>
<gene>
    <name evidence="2" type="ORF">FZC78_09215</name>
</gene>
<evidence type="ECO:0008006" key="4">
    <source>
        <dbReference type="Google" id="ProtNLM"/>
    </source>
</evidence>
<name>A0A5D4NVN0_9BACI</name>
<dbReference type="Proteomes" id="UP000322267">
    <property type="component" value="Unassembled WGS sequence"/>
</dbReference>
<evidence type="ECO:0000313" key="2">
    <source>
        <dbReference type="EMBL" id="TYS18000.1"/>
    </source>
</evidence>
<accession>A0A5D4NVN0</accession>
<dbReference type="OrthoDB" id="2867020at2"/>
<dbReference type="AlphaFoldDB" id="A0A5D4NVN0"/>
<dbReference type="PROSITE" id="PS51257">
    <property type="entry name" value="PROKAR_LIPOPROTEIN"/>
    <property type="match status" value="1"/>
</dbReference>
<organism evidence="2 3">
    <name type="scientific">Rossellomorea vietnamensis</name>
    <dbReference type="NCBI Taxonomy" id="218284"/>
    <lineage>
        <taxon>Bacteria</taxon>
        <taxon>Bacillati</taxon>
        <taxon>Bacillota</taxon>
        <taxon>Bacilli</taxon>
        <taxon>Bacillales</taxon>
        <taxon>Bacillaceae</taxon>
        <taxon>Rossellomorea</taxon>
    </lineage>
</organism>
<keyword evidence="1" id="KW-0732">Signal</keyword>
<evidence type="ECO:0000313" key="3">
    <source>
        <dbReference type="Proteomes" id="UP000322267"/>
    </source>
</evidence>
<feature type="chain" id="PRO_5039563932" description="Lipoprotein" evidence="1">
    <location>
        <begin position="19"/>
        <end position="203"/>
    </location>
</feature>
<feature type="signal peptide" evidence="1">
    <location>
        <begin position="1"/>
        <end position="18"/>
    </location>
</feature>
<proteinExistence type="predicted"/>
<dbReference type="RefSeq" id="WP_148939393.1">
    <property type="nucleotide sequence ID" value="NZ_VTEI01000003.1"/>
</dbReference>
<sequence length="203" mass="22292">MLKKAVSLLVLVSVLLMAAGCRVVLVDEALAEEEEAPQIASGNETIIMESNVRFDKRMVVRGQTNLPEGSVIQAGLKEYPDAAAIEQVMDATAQPLEEFILTDTGEVGEDGTFLIVLKRGDTEKRYQLIVEFPADLQPPAVQEKYGIYGQNIGDSDGAYQYDKDGKTYTGIIRFAPIPMPSDHGFYSGKMKLNSDPSKAKPFW</sequence>